<dbReference type="AlphaFoldDB" id="A0ABD0UTZ4"/>
<proteinExistence type="inferred from homology"/>
<gene>
    <name evidence="6" type="ORF">M5K25_017358</name>
</gene>
<dbReference type="PANTHER" id="PTHR11514">
    <property type="entry name" value="MYC"/>
    <property type="match status" value="1"/>
</dbReference>
<evidence type="ECO:0000256" key="3">
    <source>
        <dbReference type="ARBA" id="ARBA00023163"/>
    </source>
</evidence>
<organism evidence="6 7">
    <name type="scientific">Dendrobium thyrsiflorum</name>
    <name type="common">Pinecone-like raceme dendrobium</name>
    <name type="synonym">Orchid</name>
    <dbReference type="NCBI Taxonomy" id="117978"/>
    <lineage>
        <taxon>Eukaryota</taxon>
        <taxon>Viridiplantae</taxon>
        <taxon>Streptophyta</taxon>
        <taxon>Embryophyta</taxon>
        <taxon>Tracheophyta</taxon>
        <taxon>Spermatophyta</taxon>
        <taxon>Magnoliopsida</taxon>
        <taxon>Liliopsida</taxon>
        <taxon>Asparagales</taxon>
        <taxon>Orchidaceae</taxon>
        <taxon>Epidendroideae</taxon>
        <taxon>Malaxideae</taxon>
        <taxon>Dendrobiinae</taxon>
        <taxon>Dendrobium</taxon>
    </lineage>
</organism>
<dbReference type="InterPro" id="IPR036638">
    <property type="entry name" value="HLH_DNA-bd_sf"/>
</dbReference>
<evidence type="ECO:0000256" key="5">
    <source>
        <dbReference type="SAM" id="Coils"/>
    </source>
</evidence>
<evidence type="ECO:0000313" key="6">
    <source>
        <dbReference type="EMBL" id="KAL0913866.1"/>
    </source>
</evidence>
<accession>A0ABD0UTZ4</accession>
<dbReference type="InterPro" id="IPR045084">
    <property type="entry name" value="AIB/MYC-like"/>
</dbReference>
<dbReference type="GO" id="GO:0005634">
    <property type="term" value="C:nucleus"/>
    <property type="evidence" value="ECO:0007669"/>
    <property type="project" value="UniProtKB-SubCell"/>
</dbReference>
<dbReference type="SUPFAM" id="SSF47459">
    <property type="entry name" value="HLH, helix-loop-helix DNA-binding domain"/>
    <property type="match status" value="1"/>
</dbReference>
<dbReference type="Proteomes" id="UP001552299">
    <property type="component" value="Unassembled WGS sequence"/>
</dbReference>
<comment type="subcellular location">
    <subcellularLocation>
        <location evidence="4">Nucleus</location>
    </subcellularLocation>
</comment>
<keyword evidence="2 4" id="KW-0805">Transcription regulation</keyword>
<reference evidence="6 7" key="1">
    <citation type="journal article" date="2024" name="Plant Biotechnol. J.">
        <title>Dendrobium thyrsiflorum genome and its molecular insights into genes involved in important horticultural traits.</title>
        <authorList>
            <person name="Chen B."/>
            <person name="Wang J.Y."/>
            <person name="Zheng P.J."/>
            <person name="Li K.L."/>
            <person name="Liang Y.M."/>
            <person name="Chen X.F."/>
            <person name="Zhang C."/>
            <person name="Zhao X."/>
            <person name="He X."/>
            <person name="Zhang G.Q."/>
            <person name="Liu Z.J."/>
            <person name="Xu Q."/>
        </authorList>
    </citation>
    <scope>NUCLEOTIDE SEQUENCE [LARGE SCALE GENOMIC DNA]</scope>
    <source>
        <strain evidence="6">GZMU011</strain>
    </source>
</reference>
<comment type="similarity">
    <text evidence="1">Belongs to the bHLH protein family.</text>
</comment>
<keyword evidence="5" id="KW-0175">Coiled coil</keyword>
<dbReference type="Gene3D" id="4.10.280.10">
    <property type="entry name" value="Helix-loop-helix DNA-binding domain"/>
    <property type="match status" value="1"/>
</dbReference>
<protein>
    <recommendedName>
        <fullName evidence="4">Transcription factor</fullName>
        <shortName evidence="4">bHLH transcription factor</shortName>
    </recommendedName>
    <alternativeName>
        <fullName evidence="4">Basic helix-loop-helix protein</fullName>
    </alternativeName>
</protein>
<comment type="caution">
    <text evidence="6">The sequence shown here is derived from an EMBL/GenBank/DDBJ whole genome shotgun (WGS) entry which is preliminary data.</text>
</comment>
<keyword evidence="7" id="KW-1185">Reference proteome</keyword>
<keyword evidence="3 4" id="KW-0804">Transcription</keyword>
<evidence type="ECO:0000256" key="2">
    <source>
        <dbReference type="ARBA" id="ARBA00023015"/>
    </source>
</evidence>
<dbReference type="EMBL" id="JANQDX010000013">
    <property type="protein sequence ID" value="KAL0913866.1"/>
    <property type="molecule type" value="Genomic_DNA"/>
</dbReference>
<evidence type="ECO:0000256" key="4">
    <source>
        <dbReference type="RuleBase" id="RU369104"/>
    </source>
</evidence>
<name>A0ABD0UTZ4_DENTH</name>
<dbReference type="PANTHER" id="PTHR11514:SF115">
    <property type="entry name" value="TRANSCRIPTION FACTOR"/>
    <property type="match status" value="1"/>
</dbReference>
<evidence type="ECO:0000256" key="1">
    <source>
        <dbReference type="ARBA" id="ARBA00005510"/>
    </source>
</evidence>
<feature type="coiled-coil region" evidence="5">
    <location>
        <begin position="7"/>
        <end position="34"/>
    </location>
</feature>
<keyword evidence="4" id="KW-0539">Nucleus</keyword>
<sequence length="92" mass="10249">MDKASLLADAVSYIKDLRAKVEELEAEAKRARKEPPPARLMAALRDLDLFVHHATVSSLKEMVIQDVVVQVPDALQGEDNLRCALLARLEKN</sequence>
<evidence type="ECO:0000313" key="7">
    <source>
        <dbReference type="Proteomes" id="UP001552299"/>
    </source>
</evidence>